<evidence type="ECO:0000313" key="7">
    <source>
        <dbReference type="Ensembl" id="ENSMAMP00000041835.1"/>
    </source>
</evidence>
<feature type="transmembrane region" description="Helical" evidence="5">
    <location>
        <begin position="401"/>
        <end position="423"/>
    </location>
</feature>
<feature type="region of interest" description="Disordered" evidence="4">
    <location>
        <begin position="460"/>
        <end position="482"/>
    </location>
</feature>
<dbReference type="GO" id="GO:0016020">
    <property type="term" value="C:membrane"/>
    <property type="evidence" value="ECO:0007669"/>
    <property type="project" value="UniProtKB-SubCell"/>
</dbReference>
<dbReference type="InterPro" id="IPR003599">
    <property type="entry name" value="Ig_sub"/>
</dbReference>
<dbReference type="InterPro" id="IPR007110">
    <property type="entry name" value="Ig-like_dom"/>
</dbReference>
<keyword evidence="5" id="KW-0812">Transmembrane</keyword>
<accession>A0A7N8WX16</accession>
<sequence>MSSSNCFLIKCKFNSICFDSSVCACASSPPAEMGVVLVTVTLLITVMQGVFCGTWDVTLPQSIMGISNSCVTVLCLFEIPAEHEANLLNCSKSGVWRKGNVFGDVVLNSHNPFTNIIHGKVVGDLTKKNCTTMFYSFPKDYNDMYFFRLDCPNSLKFSFTDGVRITVQSDQVLPTAAPPAASSQTCSELEAAINRLWCENDPLPPLLNFVSQVAEGDQVRLQCSVPVPCSSLPPSLTWLPQDSSRQEETEMLQNMDRQVTMTSTLTFIATADHHNQTIACSVSYPLTKGGSTRSSAATQRVRVLYAPRFTVATVSTSRPVSEGRTVTFKCSSDANPPVSSYTWYRDDSGKLNKMGEGDMLTLQVNWSDSGVYLCEAQTPRGSQRSNPVSLEVTTGSECLMVLPYIICGVVLVLYIITVVVGVYKYQRLSRRLKEMELRGEHTYTDLTMCNITSDYDQIQPRAPKAKPSPGAPSSCVRPGGTC</sequence>
<dbReference type="InterPro" id="IPR036179">
    <property type="entry name" value="Ig-like_dom_sf"/>
</dbReference>
<dbReference type="SMART" id="SM00409">
    <property type="entry name" value="IG"/>
    <property type="match status" value="2"/>
</dbReference>
<evidence type="ECO:0000256" key="1">
    <source>
        <dbReference type="ARBA" id="ARBA00004167"/>
    </source>
</evidence>
<dbReference type="Ensembl" id="ENSMAMT00000043092.1">
    <property type="protein sequence ID" value="ENSMAMP00000041835.1"/>
    <property type="gene ID" value="ENSMAMG00000019479.2"/>
</dbReference>
<feature type="domain" description="Ig-like" evidence="6">
    <location>
        <begin position="307"/>
        <end position="393"/>
    </location>
</feature>
<reference evidence="7" key="1">
    <citation type="submission" date="2025-08" db="UniProtKB">
        <authorList>
            <consortium name="Ensembl"/>
        </authorList>
    </citation>
    <scope>IDENTIFICATION</scope>
</reference>
<dbReference type="Pfam" id="PF08205">
    <property type="entry name" value="C2-set_2"/>
    <property type="match status" value="1"/>
</dbReference>
<dbReference type="PANTHER" id="PTHR46484">
    <property type="entry name" value="SI:CH211-171H4.5-RELATED"/>
    <property type="match status" value="1"/>
</dbReference>
<dbReference type="InParanoid" id="A0A7N8WX16"/>
<dbReference type="Proteomes" id="UP000261640">
    <property type="component" value="Unplaced"/>
</dbReference>
<proteinExistence type="predicted"/>
<dbReference type="SMART" id="SM00408">
    <property type="entry name" value="IGc2"/>
    <property type="match status" value="1"/>
</dbReference>
<evidence type="ECO:0000256" key="4">
    <source>
        <dbReference type="SAM" id="MobiDB-lite"/>
    </source>
</evidence>
<dbReference type="PANTHER" id="PTHR46484:SF8">
    <property type="entry name" value="B-CELL RECEPTOR CD22-LIKE-RELATED"/>
    <property type="match status" value="1"/>
</dbReference>
<feature type="compositionally biased region" description="Low complexity" evidence="4">
    <location>
        <begin position="460"/>
        <end position="474"/>
    </location>
</feature>
<keyword evidence="2 5" id="KW-0472">Membrane</keyword>
<keyword evidence="3" id="KW-1015">Disulfide bond</keyword>
<evidence type="ECO:0000313" key="8">
    <source>
        <dbReference type="Proteomes" id="UP000261640"/>
    </source>
</evidence>
<feature type="domain" description="Ig-like" evidence="6">
    <location>
        <begin position="204"/>
        <end position="298"/>
    </location>
</feature>
<evidence type="ECO:0000256" key="2">
    <source>
        <dbReference type="ARBA" id="ARBA00023136"/>
    </source>
</evidence>
<protein>
    <submittedName>
        <fullName evidence="7">Myelin-associated glycoprotein-like</fullName>
    </submittedName>
</protein>
<keyword evidence="8" id="KW-1185">Reference proteome</keyword>
<organism evidence="7 8">
    <name type="scientific">Mastacembelus armatus</name>
    <name type="common">zig-zag eel</name>
    <dbReference type="NCBI Taxonomy" id="205130"/>
    <lineage>
        <taxon>Eukaryota</taxon>
        <taxon>Metazoa</taxon>
        <taxon>Chordata</taxon>
        <taxon>Craniata</taxon>
        <taxon>Vertebrata</taxon>
        <taxon>Euteleostomi</taxon>
        <taxon>Actinopterygii</taxon>
        <taxon>Neopterygii</taxon>
        <taxon>Teleostei</taxon>
        <taxon>Neoteleostei</taxon>
        <taxon>Acanthomorphata</taxon>
        <taxon>Anabantaria</taxon>
        <taxon>Synbranchiformes</taxon>
        <taxon>Mastacembelidae</taxon>
        <taxon>Mastacembelus</taxon>
    </lineage>
</organism>
<dbReference type="SUPFAM" id="SSF48726">
    <property type="entry name" value="Immunoglobulin"/>
    <property type="match status" value="2"/>
</dbReference>
<keyword evidence="5" id="KW-1133">Transmembrane helix</keyword>
<dbReference type="PROSITE" id="PS50835">
    <property type="entry name" value="IG_LIKE"/>
    <property type="match status" value="2"/>
</dbReference>
<evidence type="ECO:0000256" key="5">
    <source>
        <dbReference type="SAM" id="Phobius"/>
    </source>
</evidence>
<dbReference type="InterPro" id="IPR013783">
    <property type="entry name" value="Ig-like_fold"/>
</dbReference>
<evidence type="ECO:0000259" key="6">
    <source>
        <dbReference type="PROSITE" id="PS50835"/>
    </source>
</evidence>
<evidence type="ECO:0000256" key="3">
    <source>
        <dbReference type="ARBA" id="ARBA00023157"/>
    </source>
</evidence>
<dbReference type="InterPro" id="IPR013162">
    <property type="entry name" value="CD80_C2-set"/>
</dbReference>
<dbReference type="Gene3D" id="2.60.40.10">
    <property type="entry name" value="Immunoglobulins"/>
    <property type="match status" value="3"/>
</dbReference>
<dbReference type="InterPro" id="IPR003598">
    <property type="entry name" value="Ig_sub2"/>
</dbReference>
<reference evidence="7" key="2">
    <citation type="submission" date="2025-09" db="UniProtKB">
        <authorList>
            <consortium name="Ensembl"/>
        </authorList>
    </citation>
    <scope>IDENTIFICATION</scope>
</reference>
<dbReference type="GeneTree" id="ENSGT01150000286924"/>
<dbReference type="AlphaFoldDB" id="A0A7N8WX16"/>
<name>A0A7N8WX16_9TELE</name>
<dbReference type="Pfam" id="PF13895">
    <property type="entry name" value="Ig_2"/>
    <property type="match status" value="1"/>
</dbReference>
<comment type="subcellular location">
    <subcellularLocation>
        <location evidence="1">Membrane</location>
        <topology evidence="1">Single-pass membrane protein</topology>
    </subcellularLocation>
</comment>